<dbReference type="Proteomes" id="UP000286415">
    <property type="component" value="Unassembled WGS sequence"/>
</dbReference>
<dbReference type="OrthoDB" id="4089664at2759"/>
<accession>A0A8T1MAF1</accession>
<comment type="caution">
    <text evidence="7">The sequence shown here is derived from an EMBL/GenBank/DDBJ whole genome shotgun (WGS) entry which is preliminary data.</text>
</comment>
<dbReference type="GO" id="GO:0000422">
    <property type="term" value="P:autophagy of mitochondrion"/>
    <property type="evidence" value="ECO:0007669"/>
    <property type="project" value="TreeGrafter"/>
</dbReference>
<proteinExistence type="inferred from homology"/>
<name>A0A8T1MAF1_CLOSI</name>
<dbReference type="AlphaFoldDB" id="A0A8T1MAF1"/>
<reference evidence="7 8" key="2">
    <citation type="journal article" date="2021" name="Genomics">
        <title>High-quality reference genome for Clonorchis sinensis.</title>
        <authorList>
            <person name="Young N.D."/>
            <person name="Stroehlein A.J."/>
            <person name="Kinkar L."/>
            <person name="Wang T."/>
            <person name="Sohn W.M."/>
            <person name="Chang B.C.H."/>
            <person name="Kaur P."/>
            <person name="Weisz D."/>
            <person name="Dudchenko O."/>
            <person name="Aiden E.L."/>
            <person name="Korhonen P.K."/>
            <person name="Gasser R.B."/>
        </authorList>
    </citation>
    <scope>NUCLEOTIDE SEQUENCE [LARGE SCALE GENOMIC DNA]</scope>
    <source>
        <strain evidence="7">Cs-k2</strain>
    </source>
</reference>
<dbReference type="GO" id="GO:0000045">
    <property type="term" value="P:autophagosome assembly"/>
    <property type="evidence" value="ECO:0007669"/>
    <property type="project" value="TreeGrafter"/>
</dbReference>
<dbReference type="EMBL" id="NIRI02000056">
    <property type="protein sequence ID" value="KAG5445872.1"/>
    <property type="molecule type" value="Genomic_DNA"/>
</dbReference>
<dbReference type="GO" id="GO:0005829">
    <property type="term" value="C:cytosol"/>
    <property type="evidence" value="ECO:0007669"/>
    <property type="project" value="TreeGrafter"/>
</dbReference>
<dbReference type="GO" id="GO:0061651">
    <property type="term" value="F:Atg12 conjugating enzyme activity"/>
    <property type="evidence" value="ECO:0007669"/>
    <property type="project" value="TreeGrafter"/>
</dbReference>
<reference evidence="7 8" key="1">
    <citation type="journal article" date="2018" name="Biotechnol. Adv.">
        <title>Improved genomic resources and new bioinformatic workflow for the carcinogenic parasite Clonorchis sinensis: Biotechnological implications.</title>
        <authorList>
            <person name="Wang D."/>
            <person name="Korhonen P.K."/>
            <person name="Gasser R.B."/>
            <person name="Young N.D."/>
        </authorList>
    </citation>
    <scope>NUCLEOTIDE SEQUENCE [LARGE SCALE GENOMIC DNA]</scope>
    <source>
        <strain evidence="7">Cs-k2</strain>
    </source>
</reference>
<protein>
    <recommendedName>
        <fullName evidence="2">Ubiquitin-like-conjugating enzyme ATG10</fullName>
    </recommendedName>
    <alternativeName>
        <fullName evidence="6">Autophagy-related protein 10</fullName>
    </alternativeName>
</protein>
<evidence type="ECO:0000256" key="5">
    <source>
        <dbReference type="ARBA" id="ARBA00023006"/>
    </source>
</evidence>
<dbReference type="Pfam" id="PF03987">
    <property type="entry name" value="Autophagy_act_C"/>
    <property type="match status" value="1"/>
</dbReference>
<dbReference type="InterPro" id="IPR007135">
    <property type="entry name" value="Atg3/Atg10"/>
</dbReference>
<evidence type="ECO:0000313" key="8">
    <source>
        <dbReference type="Proteomes" id="UP000286415"/>
    </source>
</evidence>
<sequence length="189" mass="21070">MNNGRLPQSDFLKAIKTVFSHLQHRTDVCSQWSIEELVNPVSVELVCRQYFPATECLSAEGNIVVEYRILYSDAYEVPVLLFRCQDADGYPLSSYLVPQLGGDNNFATTNLLAGVSQIEHAHFGTPYFQFHPCKTAEMMHQALGRMHSNNVEYAVQYLLAWLSSVGSPLGLLLPQDLATIVCVESVDAI</sequence>
<evidence type="ECO:0000256" key="3">
    <source>
        <dbReference type="ARBA" id="ARBA00022679"/>
    </source>
</evidence>
<evidence type="ECO:0000256" key="2">
    <source>
        <dbReference type="ARBA" id="ARBA00021099"/>
    </source>
</evidence>
<dbReference type="PANTHER" id="PTHR14957:SF1">
    <property type="entry name" value="UBIQUITIN-LIKE-CONJUGATING ENZYME ATG10"/>
    <property type="match status" value="1"/>
</dbReference>
<keyword evidence="4" id="KW-0833">Ubl conjugation pathway</keyword>
<comment type="similarity">
    <text evidence="1">Belongs to the ATG10 family.</text>
</comment>
<organism evidence="7 8">
    <name type="scientific">Clonorchis sinensis</name>
    <name type="common">Chinese liver fluke</name>
    <dbReference type="NCBI Taxonomy" id="79923"/>
    <lineage>
        <taxon>Eukaryota</taxon>
        <taxon>Metazoa</taxon>
        <taxon>Spiralia</taxon>
        <taxon>Lophotrochozoa</taxon>
        <taxon>Platyhelminthes</taxon>
        <taxon>Trematoda</taxon>
        <taxon>Digenea</taxon>
        <taxon>Opisthorchiida</taxon>
        <taxon>Opisthorchiata</taxon>
        <taxon>Opisthorchiidae</taxon>
        <taxon>Clonorchis</taxon>
    </lineage>
</organism>
<keyword evidence="5" id="KW-0072">Autophagy</keyword>
<dbReference type="Gene3D" id="3.30.1460.50">
    <property type="match status" value="1"/>
</dbReference>
<evidence type="ECO:0000256" key="4">
    <source>
        <dbReference type="ARBA" id="ARBA00022786"/>
    </source>
</evidence>
<keyword evidence="3" id="KW-0808">Transferase</keyword>
<evidence type="ECO:0000256" key="1">
    <source>
        <dbReference type="ARBA" id="ARBA00005696"/>
    </source>
</evidence>
<keyword evidence="8" id="KW-1185">Reference proteome</keyword>
<dbReference type="PANTHER" id="PTHR14957">
    <property type="entry name" value="UBIQUITIN-LIKE-CONJUGATING ENZYME ATG10"/>
    <property type="match status" value="1"/>
</dbReference>
<gene>
    <name evidence="7" type="ORF">CSKR_204095</name>
</gene>
<evidence type="ECO:0000256" key="6">
    <source>
        <dbReference type="ARBA" id="ARBA00029833"/>
    </source>
</evidence>
<evidence type="ECO:0000313" key="7">
    <source>
        <dbReference type="EMBL" id="KAG5445872.1"/>
    </source>
</evidence>
<dbReference type="GO" id="GO:0032446">
    <property type="term" value="P:protein modification by small protein conjugation"/>
    <property type="evidence" value="ECO:0007669"/>
    <property type="project" value="TreeGrafter"/>
</dbReference>